<dbReference type="Proteomes" id="UP000199114">
    <property type="component" value="Unassembled WGS sequence"/>
</dbReference>
<dbReference type="OrthoDB" id="333539at2157"/>
<evidence type="ECO:0000256" key="1">
    <source>
        <dbReference type="SAM" id="MobiDB-lite"/>
    </source>
</evidence>
<proteinExistence type="predicted"/>
<feature type="region of interest" description="Disordered" evidence="1">
    <location>
        <begin position="162"/>
        <end position="181"/>
    </location>
</feature>
<dbReference type="InterPro" id="IPR009003">
    <property type="entry name" value="Peptidase_S1_PA"/>
</dbReference>
<sequence length="390" mass="42555">MSESQTERVVQRLATLRDRVETGMDRREFVRTLVSGGFAVGMAQWLGVDDFLAADDGEVPVVTALVRDDPADPWSIRERTRHVPAEWYAAVTKAFELNELLARVAFTGYLGSAVIPGDYESSTATVSVGVSSDGHSLVDMVTDVAEGIDIDTETIIDVEEIQEGPESREPRFADATSDGPVPSGVACETPTSMATLGPALYHPDGQRQFFVTADHAFGERHDSTDDALFLPRQDTDPLELGTVVHYHPLEDVAAVEPNSWVEPASRIDAPSSPRVCGQFTRFGLADLVARGEELEKVGALSGHTTGRIQGIDAVTCFTDDFCRRGQIRWGGEMDLTDGDSGSVSYHSDPQGEEEDVLVAGFNNARTWWPGQSYVWGVGAYRLTEKHGYHF</sequence>
<dbReference type="AlphaFoldDB" id="A0A1H9GE93"/>
<dbReference type="EMBL" id="FOFD01000002">
    <property type="protein sequence ID" value="SEQ48343.1"/>
    <property type="molecule type" value="Genomic_DNA"/>
</dbReference>
<accession>A0A1H9GE93</accession>
<dbReference type="RefSeq" id="WP_090616714.1">
    <property type="nucleotide sequence ID" value="NZ_FOFD01000002.1"/>
</dbReference>
<dbReference type="SUPFAM" id="SSF50494">
    <property type="entry name" value="Trypsin-like serine proteases"/>
    <property type="match status" value="1"/>
</dbReference>
<name>A0A1H9GE93_9EURY</name>
<protein>
    <submittedName>
        <fullName evidence="2">Uncharacterized protein</fullName>
    </submittedName>
</protein>
<evidence type="ECO:0000313" key="3">
    <source>
        <dbReference type="Proteomes" id="UP000199114"/>
    </source>
</evidence>
<organism evidence="2 3">
    <name type="scientific">Natrinema salaciae</name>
    <dbReference type="NCBI Taxonomy" id="1186196"/>
    <lineage>
        <taxon>Archaea</taxon>
        <taxon>Methanobacteriati</taxon>
        <taxon>Methanobacteriota</taxon>
        <taxon>Stenosarchaea group</taxon>
        <taxon>Halobacteria</taxon>
        <taxon>Halobacteriales</taxon>
        <taxon>Natrialbaceae</taxon>
        <taxon>Natrinema</taxon>
    </lineage>
</organism>
<keyword evidence="3" id="KW-1185">Reference proteome</keyword>
<evidence type="ECO:0000313" key="2">
    <source>
        <dbReference type="EMBL" id="SEQ48343.1"/>
    </source>
</evidence>
<reference evidence="3" key="1">
    <citation type="submission" date="2016-10" db="EMBL/GenBank/DDBJ databases">
        <authorList>
            <person name="Varghese N."/>
            <person name="Submissions S."/>
        </authorList>
    </citation>
    <scope>NUCLEOTIDE SEQUENCE [LARGE SCALE GENOMIC DNA]</scope>
    <source>
        <strain evidence="3">DSM 25055</strain>
    </source>
</reference>
<gene>
    <name evidence="2" type="ORF">SAMN04489841_1856</name>
</gene>